<dbReference type="Gene3D" id="1.10.730.10">
    <property type="entry name" value="Isoleucyl-tRNA Synthetase, Domain 1"/>
    <property type="match status" value="1"/>
</dbReference>
<evidence type="ECO:0000256" key="7">
    <source>
        <dbReference type="ARBA" id="ARBA00023146"/>
    </source>
</evidence>
<dbReference type="EMBL" id="AUZY01006593">
    <property type="protein sequence ID" value="EQD53846.1"/>
    <property type="molecule type" value="Genomic_DNA"/>
</dbReference>
<dbReference type="Pfam" id="PF05746">
    <property type="entry name" value="DALR_1"/>
    <property type="match status" value="1"/>
</dbReference>
<organism evidence="10">
    <name type="scientific">mine drainage metagenome</name>
    <dbReference type="NCBI Taxonomy" id="410659"/>
    <lineage>
        <taxon>unclassified sequences</taxon>
        <taxon>metagenomes</taxon>
        <taxon>ecological metagenomes</taxon>
    </lineage>
</organism>
<protein>
    <recommendedName>
        <fullName evidence="2">arginine--tRNA ligase</fullName>
        <ecNumber evidence="2">6.1.1.19</ecNumber>
    </recommendedName>
</protein>
<keyword evidence="6" id="KW-0648">Protein biosynthesis</keyword>
<evidence type="ECO:0000256" key="1">
    <source>
        <dbReference type="ARBA" id="ARBA00005594"/>
    </source>
</evidence>
<evidence type="ECO:0000256" key="6">
    <source>
        <dbReference type="ARBA" id="ARBA00022917"/>
    </source>
</evidence>
<keyword evidence="4" id="KW-0547">Nucleotide-binding</keyword>
<dbReference type="InterPro" id="IPR001278">
    <property type="entry name" value="Arg-tRNA-ligase"/>
</dbReference>
<dbReference type="GO" id="GO:0004814">
    <property type="term" value="F:arginine-tRNA ligase activity"/>
    <property type="evidence" value="ECO:0007669"/>
    <property type="project" value="UniProtKB-EC"/>
</dbReference>
<keyword evidence="3" id="KW-0436">Ligase</keyword>
<gene>
    <name evidence="10" type="ORF">B1B_09993</name>
</gene>
<proteinExistence type="inferred from homology"/>
<evidence type="ECO:0000256" key="5">
    <source>
        <dbReference type="ARBA" id="ARBA00022840"/>
    </source>
</evidence>
<dbReference type="Gene3D" id="3.40.50.620">
    <property type="entry name" value="HUPs"/>
    <property type="match status" value="1"/>
</dbReference>
<dbReference type="InterPro" id="IPR009080">
    <property type="entry name" value="tRNAsynth_Ia_anticodon-bd"/>
</dbReference>
<dbReference type="EC" id="6.1.1.19" evidence="2"/>
<dbReference type="NCBIfam" id="TIGR00456">
    <property type="entry name" value="argS"/>
    <property type="match status" value="1"/>
</dbReference>
<evidence type="ECO:0000256" key="2">
    <source>
        <dbReference type="ARBA" id="ARBA00012837"/>
    </source>
</evidence>
<comment type="similarity">
    <text evidence="1">Belongs to the class-I aminoacyl-tRNA synthetase family.</text>
</comment>
<dbReference type="SUPFAM" id="SSF47323">
    <property type="entry name" value="Anticodon-binding domain of a subclass of class I aminoacyl-tRNA synthetases"/>
    <property type="match status" value="1"/>
</dbReference>
<name>T0ZZW4_9ZZZZ</name>
<keyword evidence="5" id="KW-0067">ATP-binding</keyword>
<dbReference type="PANTHER" id="PTHR11956:SF5">
    <property type="entry name" value="ARGININE--TRNA LIGASE, CYTOPLASMIC"/>
    <property type="match status" value="1"/>
</dbReference>
<sequence>MLAALDRIGIRFDEFVWESSFLHDHSVDGVIERLDRAPHAARQPNGAGAIDVSAYGLPKESSTVVYTRANGTSLYVTRDIAYHLSKFARFERVIDVLGQDHRLHSKTLDALLAEIGESRRPTFVIYQDLTVPGGGRMSTRGGTAVWLHELIEEAVQRARAEVIARRPDLGRTDLERIAEAVAAGAIRYHIVRVAPEKPVIFQWEDALSFEGRSGPFIQYAFARATSILERSEEPHPGGTYSVERLLGVEEQALIRILARFPRVVRDVARTGHVHSIAGYAHELADQFNRFYHAVPVLTSGEDRPSRLALVAATRQTLGNALELLGIARLDSM</sequence>
<dbReference type="AlphaFoldDB" id="T0ZZW4"/>
<dbReference type="InterPro" id="IPR014729">
    <property type="entry name" value="Rossmann-like_a/b/a_fold"/>
</dbReference>
<dbReference type="PANTHER" id="PTHR11956">
    <property type="entry name" value="ARGINYL-TRNA SYNTHETASE"/>
    <property type="match status" value="1"/>
</dbReference>
<evidence type="ECO:0000256" key="3">
    <source>
        <dbReference type="ARBA" id="ARBA00022598"/>
    </source>
</evidence>
<keyword evidence="7 10" id="KW-0030">Aminoacyl-tRNA synthetase</keyword>
<comment type="caution">
    <text evidence="10">The sequence shown here is derived from an EMBL/GenBank/DDBJ whole genome shotgun (WGS) entry which is preliminary data.</text>
</comment>
<accession>T0ZZW4</accession>
<reference evidence="10" key="1">
    <citation type="submission" date="2013-08" db="EMBL/GenBank/DDBJ databases">
        <authorList>
            <person name="Mendez C."/>
            <person name="Richter M."/>
            <person name="Ferrer M."/>
            <person name="Sanchez J."/>
        </authorList>
    </citation>
    <scope>NUCLEOTIDE SEQUENCE</scope>
</reference>
<evidence type="ECO:0000256" key="4">
    <source>
        <dbReference type="ARBA" id="ARBA00022741"/>
    </source>
</evidence>
<dbReference type="SUPFAM" id="SSF52374">
    <property type="entry name" value="Nucleotidylyl transferase"/>
    <property type="match status" value="1"/>
</dbReference>
<dbReference type="InterPro" id="IPR035684">
    <property type="entry name" value="ArgRS_core"/>
</dbReference>
<evidence type="ECO:0000256" key="8">
    <source>
        <dbReference type="ARBA" id="ARBA00049339"/>
    </source>
</evidence>
<dbReference type="GO" id="GO:0006420">
    <property type="term" value="P:arginyl-tRNA aminoacylation"/>
    <property type="evidence" value="ECO:0007669"/>
    <property type="project" value="InterPro"/>
</dbReference>
<dbReference type="Pfam" id="PF00750">
    <property type="entry name" value="tRNA-synt_1d"/>
    <property type="match status" value="1"/>
</dbReference>
<evidence type="ECO:0000313" key="10">
    <source>
        <dbReference type="EMBL" id="EQD53846.1"/>
    </source>
</evidence>
<reference evidence="10" key="2">
    <citation type="journal article" date="2014" name="ISME J.">
        <title>Microbial stratification in low pH oxic and suboxic macroscopic growths along an acid mine drainage.</title>
        <authorList>
            <person name="Mendez-Garcia C."/>
            <person name="Mesa V."/>
            <person name="Sprenger R.R."/>
            <person name="Richter M."/>
            <person name="Diez M.S."/>
            <person name="Solano J."/>
            <person name="Bargiela R."/>
            <person name="Golyshina O.V."/>
            <person name="Manteca A."/>
            <person name="Ramos J.L."/>
            <person name="Gallego J.R."/>
            <person name="Llorente I."/>
            <person name="Martins Dos Santos V.A."/>
            <person name="Jensen O.N."/>
            <person name="Pelaez A.I."/>
            <person name="Sanchez J."/>
            <person name="Ferrer M."/>
        </authorList>
    </citation>
    <scope>NUCLEOTIDE SEQUENCE</scope>
</reference>
<comment type="catalytic activity">
    <reaction evidence="8">
        <text>tRNA(Arg) + L-arginine + ATP = L-arginyl-tRNA(Arg) + AMP + diphosphate</text>
        <dbReference type="Rhea" id="RHEA:20301"/>
        <dbReference type="Rhea" id="RHEA-COMP:9658"/>
        <dbReference type="Rhea" id="RHEA-COMP:9673"/>
        <dbReference type="ChEBI" id="CHEBI:30616"/>
        <dbReference type="ChEBI" id="CHEBI:32682"/>
        <dbReference type="ChEBI" id="CHEBI:33019"/>
        <dbReference type="ChEBI" id="CHEBI:78442"/>
        <dbReference type="ChEBI" id="CHEBI:78513"/>
        <dbReference type="ChEBI" id="CHEBI:456215"/>
        <dbReference type="EC" id="6.1.1.19"/>
    </reaction>
</comment>
<evidence type="ECO:0000259" key="9">
    <source>
        <dbReference type="SMART" id="SM00836"/>
    </source>
</evidence>
<dbReference type="GO" id="GO:0005524">
    <property type="term" value="F:ATP binding"/>
    <property type="evidence" value="ECO:0007669"/>
    <property type="project" value="UniProtKB-KW"/>
</dbReference>
<dbReference type="InterPro" id="IPR008909">
    <property type="entry name" value="DALR_anticod-bd"/>
</dbReference>
<dbReference type="SMART" id="SM00836">
    <property type="entry name" value="DALR_1"/>
    <property type="match status" value="1"/>
</dbReference>
<feature type="domain" description="DALR anticodon binding" evidence="9">
    <location>
        <begin position="217"/>
        <end position="332"/>
    </location>
</feature>